<dbReference type="PANTHER" id="PTHR12145">
    <property type="entry name" value="MANNAN ENDO-1,6-ALPHA-MANNOSIDASE DCW1"/>
    <property type="match status" value="1"/>
</dbReference>
<feature type="signal peptide" evidence="11">
    <location>
        <begin position="1"/>
        <end position="16"/>
    </location>
</feature>
<evidence type="ECO:0000256" key="5">
    <source>
        <dbReference type="ARBA" id="ARBA00022729"/>
    </source>
</evidence>
<evidence type="ECO:0000256" key="11">
    <source>
        <dbReference type="SAM" id="SignalP"/>
    </source>
</evidence>
<evidence type="ECO:0000313" key="12">
    <source>
        <dbReference type="EMBL" id="KAF4126850.1"/>
    </source>
</evidence>
<gene>
    <name evidence="12" type="ORF">GMORB2_0587</name>
</gene>
<dbReference type="AlphaFoldDB" id="A0A9P4Z360"/>
<dbReference type="PANTHER" id="PTHR12145:SF38">
    <property type="entry name" value="MANNAN ENDO-1,6-ALPHA-MANNOSIDASE"/>
    <property type="match status" value="1"/>
</dbReference>
<evidence type="ECO:0000256" key="2">
    <source>
        <dbReference type="ARBA" id="ARBA00004308"/>
    </source>
</evidence>
<keyword evidence="13" id="KW-1185">Reference proteome</keyword>
<dbReference type="RefSeq" id="XP_035325502.1">
    <property type="nucleotide sequence ID" value="XM_035462572.1"/>
</dbReference>
<keyword evidence="6 10" id="KW-0378">Hydrolase</keyword>
<accession>A0A9P4Z360</accession>
<evidence type="ECO:0000256" key="1">
    <source>
        <dbReference type="ARBA" id="ARBA00001452"/>
    </source>
</evidence>
<evidence type="ECO:0000256" key="7">
    <source>
        <dbReference type="ARBA" id="ARBA00023136"/>
    </source>
</evidence>
<dbReference type="GO" id="GO:0012505">
    <property type="term" value="C:endomembrane system"/>
    <property type="evidence" value="ECO:0007669"/>
    <property type="project" value="UniProtKB-SubCell"/>
</dbReference>
<feature type="chain" id="PRO_5040234224" description="Mannan endo-1,6-alpha-mannosidase" evidence="11">
    <location>
        <begin position="17"/>
        <end position="440"/>
    </location>
</feature>
<dbReference type="EC" id="3.2.1.101" evidence="4 10"/>
<dbReference type="FunFam" id="1.50.10.20:FF:000006">
    <property type="entry name" value="Mannan endo-1,6-alpha-mannosidase"/>
    <property type="match status" value="1"/>
</dbReference>
<keyword evidence="7" id="KW-0472">Membrane</keyword>
<dbReference type="EMBL" id="JAANYQ010000001">
    <property type="protein sequence ID" value="KAF4126850.1"/>
    <property type="molecule type" value="Genomic_DNA"/>
</dbReference>
<dbReference type="Pfam" id="PF03663">
    <property type="entry name" value="Glyco_hydro_76"/>
    <property type="match status" value="1"/>
</dbReference>
<evidence type="ECO:0000256" key="10">
    <source>
        <dbReference type="PIRNR" id="PIRNR016302"/>
    </source>
</evidence>
<evidence type="ECO:0000256" key="9">
    <source>
        <dbReference type="ARBA" id="ARBA00023295"/>
    </source>
</evidence>
<dbReference type="GO" id="GO:0009272">
    <property type="term" value="P:fungal-type cell wall biogenesis"/>
    <property type="evidence" value="ECO:0007669"/>
    <property type="project" value="TreeGrafter"/>
</dbReference>
<organism evidence="12 13">
    <name type="scientific">Geosmithia morbida</name>
    <dbReference type="NCBI Taxonomy" id="1094350"/>
    <lineage>
        <taxon>Eukaryota</taxon>
        <taxon>Fungi</taxon>
        <taxon>Dikarya</taxon>
        <taxon>Ascomycota</taxon>
        <taxon>Pezizomycotina</taxon>
        <taxon>Sordariomycetes</taxon>
        <taxon>Hypocreomycetidae</taxon>
        <taxon>Hypocreales</taxon>
        <taxon>Bionectriaceae</taxon>
        <taxon>Geosmithia</taxon>
    </lineage>
</organism>
<keyword evidence="8" id="KW-0325">Glycoprotein</keyword>
<dbReference type="InterPro" id="IPR005198">
    <property type="entry name" value="Glyco_hydro_76"/>
</dbReference>
<dbReference type="OrthoDB" id="4187847at2759"/>
<protein>
    <recommendedName>
        <fullName evidence="4 10">Mannan endo-1,6-alpha-mannosidase</fullName>
        <ecNumber evidence="4 10">3.2.1.101</ecNumber>
    </recommendedName>
</protein>
<name>A0A9P4Z360_9HYPO</name>
<sequence>MMGVWHMAALAGLATAVPRNIMMPTSLDIQKDYSIRNVAATIARDAMTYYKGNTSSATSVAVGDLSDPYYWWVAGALWGGMLDYYHYTEDASYNDEVLQALTSPHNLGPNFDYVPPEHASEEGNDDLYFWGSAALAAAERNFPQPDESIPSWLDIGANVFESLRSRWNTTACRGGGLAWQIYPDNPNGMDYRNSITNGGFFQIASRLARATSNATYADWAAKVWDWSWDVGFIDHDSWHVWDGAGADQDCSQLSRSSYTYTSGVYLYGAAVMANHTAGDAGATDDRGSNVWAVRAARLLDGAEWFFGPYPNATDIMYEGACEPDNSCNADMETHKAYLARNMWQASVMLPDLKPKVHRLLGTSAKAAAATCTGGDSGTACGMKWYTGAYDGHVGLGPQMTALETIQGLLADKAEPPLRGDDIHTVRHVNWAAVDPYRTGN</sequence>
<dbReference type="Gene3D" id="1.50.10.20">
    <property type="match status" value="1"/>
</dbReference>
<evidence type="ECO:0000256" key="3">
    <source>
        <dbReference type="ARBA" id="ARBA00009699"/>
    </source>
</evidence>
<dbReference type="GO" id="GO:0016052">
    <property type="term" value="P:carbohydrate catabolic process"/>
    <property type="evidence" value="ECO:0007669"/>
    <property type="project" value="InterPro"/>
</dbReference>
<evidence type="ECO:0000313" key="13">
    <source>
        <dbReference type="Proteomes" id="UP000749293"/>
    </source>
</evidence>
<keyword evidence="5 11" id="KW-0732">Signal</keyword>
<dbReference type="InterPro" id="IPR008928">
    <property type="entry name" value="6-hairpin_glycosidase_sf"/>
</dbReference>
<dbReference type="Proteomes" id="UP000749293">
    <property type="component" value="Unassembled WGS sequence"/>
</dbReference>
<evidence type="ECO:0000256" key="8">
    <source>
        <dbReference type="ARBA" id="ARBA00023180"/>
    </source>
</evidence>
<dbReference type="GeneID" id="55966817"/>
<dbReference type="InterPro" id="IPR014480">
    <property type="entry name" value="Mannan-1_6-alpha_mannosidase"/>
</dbReference>
<dbReference type="PIRSF" id="PIRSF016302">
    <property type="entry name" value="Man_a_manosd"/>
    <property type="match status" value="1"/>
</dbReference>
<dbReference type="GO" id="GO:0008496">
    <property type="term" value="F:mannan endo-1,6-alpha-mannosidase activity"/>
    <property type="evidence" value="ECO:0007669"/>
    <property type="project" value="UniProtKB-UniRule"/>
</dbReference>
<proteinExistence type="inferred from homology"/>
<dbReference type="SUPFAM" id="SSF48208">
    <property type="entry name" value="Six-hairpin glycosidases"/>
    <property type="match status" value="1"/>
</dbReference>
<evidence type="ECO:0000256" key="6">
    <source>
        <dbReference type="ARBA" id="ARBA00022801"/>
    </source>
</evidence>
<comment type="caution">
    <text evidence="12">The sequence shown here is derived from an EMBL/GenBank/DDBJ whole genome shotgun (WGS) entry which is preliminary data.</text>
</comment>
<keyword evidence="9 10" id="KW-0326">Glycosidase</keyword>
<comment type="subcellular location">
    <subcellularLocation>
        <location evidence="2">Endomembrane system</location>
    </subcellularLocation>
</comment>
<comment type="catalytic activity">
    <reaction evidence="1 10">
        <text>Random hydrolysis of (1-&gt;6)-alpha-D-mannosidic linkages in unbranched (1-&gt;6)-mannans.</text>
        <dbReference type="EC" id="3.2.1.101"/>
    </reaction>
</comment>
<evidence type="ECO:0000256" key="4">
    <source>
        <dbReference type="ARBA" id="ARBA00012350"/>
    </source>
</evidence>
<reference evidence="12" key="1">
    <citation type="submission" date="2020-03" db="EMBL/GenBank/DDBJ databases">
        <title>Site-based positive gene gene selection in Geosmithia morbida across the United States reveals a broad range of putative effectors and factors for local host and environmental adapation.</title>
        <authorList>
            <person name="Onufrak A."/>
            <person name="Murdoch R.W."/>
            <person name="Gazis R."/>
            <person name="Huff M."/>
            <person name="Staton M."/>
            <person name="Klingeman W."/>
            <person name="Hadziabdic D."/>
        </authorList>
    </citation>
    <scope>NUCLEOTIDE SEQUENCE</scope>
    <source>
        <strain evidence="12">1262</strain>
    </source>
</reference>
<comment type="similarity">
    <text evidence="3 10">Belongs to the glycosyl hydrolase 76 family.</text>
</comment>